<dbReference type="AlphaFoldDB" id="A0AAN7C600"/>
<comment type="caution">
    <text evidence="1">The sequence shown here is derived from an EMBL/GenBank/DDBJ whole genome shotgun (WGS) entry which is preliminary data.</text>
</comment>
<dbReference type="EMBL" id="MU860218">
    <property type="protein sequence ID" value="KAK4236053.1"/>
    <property type="molecule type" value="Genomic_DNA"/>
</dbReference>
<accession>A0AAN7C600</accession>
<evidence type="ECO:0000313" key="1">
    <source>
        <dbReference type="EMBL" id="KAK4236053.1"/>
    </source>
</evidence>
<sequence length="356" mass="40301">MATSVPANSTGHKPHRLLLISVPRTASNLLLKILNIHHQPNVLTNDKGGYFFFDAYVSGVQDGRFLTPLEQWSEEARTQLRDLYQGSLDKLEEWSARARADNKTMFSKEHSFLFLNPAILFAPPGGEDAASSGPMSQFFRLRIPESYGPQQTWSPNNRTVLSDEYLRTWQMAFLIRHPALAFPSLYRAMMKMTKEGIMTEDGARGANPRSTLTLKWTRMLFDWCCEQTQQLSNGQKEAAMPLLLDAHDIIHNPSVVLRFCEAAGLDKNAVQFEWNAEEKKIDWNNDFGAKSQAIMLSTLQNSTGIVKDKAPAVIDVKAEAEKWKEEFGPEVGGMIEQAVLDAMPDYEYLREKRVRA</sequence>
<proteinExistence type="predicted"/>
<dbReference type="Proteomes" id="UP001303760">
    <property type="component" value="Unassembled WGS sequence"/>
</dbReference>
<evidence type="ECO:0000313" key="2">
    <source>
        <dbReference type="Proteomes" id="UP001303760"/>
    </source>
</evidence>
<dbReference type="InterPro" id="IPR027417">
    <property type="entry name" value="P-loop_NTPase"/>
</dbReference>
<name>A0AAN7C600_9PEZI</name>
<protein>
    <submittedName>
        <fullName evidence="1">Uncharacterized protein</fullName>
    </submittedName>
</protein>
<organism evidence="1 2">
    <name type="scientific">Achaetomium macrosporum</name>
    <dbReference type="NCBI Taxonomy" id="79813"/>
    <lineage>
        <taxon>Eukaryota</taxon>
        <taxon>Fungi</taxon>
        <taxon>Dikarya</taxon>
        <taxon>Ascomycota</taxon>
        <taxon>Pezizomycotina</taxon>
        <taxon>Sordariomycetes</taxon>
        <taxon>Sordariomycetidae</taxon>
        <taxon>Sordariales</taxon>
        <taxon>Chaetomiaceae</taxon>
        <taxon>Achaetomium</taxon>
    </lineage>
</organism>
<gene>
    <name evidence="1" type="ORF">C8A03DRAFT_17271</name>
</gene>
<reference evidence="1" key="1">
    <citation type="journal article" date="2023" name="Mol. Phylogenet. Evol.">
        <title>Genome-scale phylogeny and comparative genomics of the fungal order Sordariales.</title>
        <authorList>
            <person name="Hensen N."/>
            <person name="Bonometti L."/>
            <person name="Westerberg I."/>
            <person name="Brannstrom I.O."/>
            <person name="Guillou S."/>
            <person name="Cros-Aarteil S."/>
            <person name="Calhoun S."/>
            <person name="Haridas S."/>
            <person name="Kuo A."/>
            <person name="Mondo S."/>
            <person name="Pangilinan J."/>
            <person name="Riley R."/>
            <person name="LaButti K."/>
            <person name="Andreopoulos B."/>
            <person name="Lipzen A."/>
            <person name="Chen C."/>
            <person name="Yan M."/>
            <person name="Daum C."/>
            <person name="Ng V."/>
            <person name="Clum A."/>
            <person name="Steindorff A."/>
            <person name="Ohm R.A."/>
            <person name="Martin F."/>
            <person name="Silar P."/>
            <person name="Natvig D.O."/>
            <person name="Lalanne C."/>
            <person name="Gautier V."/>
            <person name="Ament-Velasquez S.L."/>
            <person name="Kruys A."/>
            <person name="Hutchinson M.I."/>
            <person name="Powell A.J."/>
            <person name="Barry K."/>
            <person name="Miller A.N."/>
            <person name="Grigoriev I.V."/>
            <person name="Debuchy R."/>
            <person name="Gladieux P."/>
            <person name="Hiltunen Thoren M."/>
            <person name="Johannesson H."/>
        </authorList>
    </citation>
    <scope>NUCLEOTIDE SEQUENCE</scope>
    <source>
        <strain evidence="1">CBS 532.94</strain>
    </source>
</reference>
<dbReference type="InterPro" id="IPR053226">
    <property type="entry name" value="Pyrrolopyrazine_biosynth_F"/>
</dbReference>
<dbReference type="SUPFAM" id="SSF52540">
    <property type="entry name" value="P-loop containing nucleoside triphosphate hydrolases"/>
    <property type="match status" value="1"/>
</dbReference>
<dbReference type="PANTHER" id="PTHR48419">
    <property type="entry name" value="SULFOTRANSFERASE DOMAIN-CONTAINING PROTEIN"/>
    <property type="match status" value="1"/>
</dbReference>
<reference evidence="1" key="2">
    <citation type="submission" date="2023-05" db="EMBL/GenBank/DDBJ databases">
        <authorList>
            <consortium name="Lawrence Berkeley National Laboratory"/>
            <person name="Steindorff A."/>
            <person name="Hensen N."/>
            <person name="Bonometti L."/>
            <person name="Westerberg I."/>
            <person name="Brannstrom I.O."/>
            <person name="Guillou S."/>
            <person name="Cros-Aarteil S."/>
            <person name="Calhoun S."/>
            <person name="Haridas S."/>
            <person name="Kuo A."/>
            <person name="Mondo S."/>
            <person name="Pangilinan J."/>
            <person name="Riley R."/>
            <person name="Labutti K."/>
            <person name="Andreopoulos B."/>
            <person name="Lipzen A."/>
            <person name="Chen C."/>
            <person name="Yanf M."/>
            <person name="Daum C."/>
            <person name="Ng V."/>
            <person name="Clum A."/>
            <person name="Ohm R."/>
            <person name="Martin F."/>
            <person name="Silar P."/>
            <person name="Natvig D."/>
            <person name="Lalanne C."/>
            <person name="Gautier V."/>
            <person name="Ament-Velasquez S.L."/>
            <person name="Kruys A."/>
            <person name="Hutchinson M.I."/>
            <person name="Powell A.J."/>
            <person name="Barry K."/>
            <person name="Miller A.N."/>
            <person name="Grigoriev I.V."/>
            <person name="Debuchy R."/>
            <person name="Gladieux P."/>
            <person name="Thoren M.H."/>
            <person name="Johannesson H."/>
        </authorList>
    </citation>
    <scope>NUCLEOTIDE SEQUENCE</scope>
    <source>
        <strain evidence="1">CBS 532.94</strain>
    </source>
</reference>
<dbReference type="PANTHER" id="PTHR48419:SF1">
    <property type="entry name" value="SULFOTRANSFERASE DOMAIN-CONTAINING PROTEIN"/>
    <property type="match status" value="1"/>
</dbReference>
<dbReference type="Gene3D" id="3.40.50.300">
    <property type="entry name" value="P-loop containing nucleotide triphosphate hydrolases"/>
    <property type="match status" value="1"/>
</dbReference>
<keyword evidence="2" id="KW-1185">Reference proteome</keyword>